<protein>
    <submittedName>
        <fullName evidence="1">Uncharacterized protein</fullName>
    </submittedName>
</protein>
<sequence length="127" mass="14480">MLNFQETDRLLPSLSHTTSSINSSFLSQNKQLTHRFLHLHQQPTAPSMASLEKKKYRNFLVPKFHHCELKWGGTYRGHESESAPSRLKINAKKKGVDFETWWMLPCSAAQSTVPDVLSVGRGEEEKA</sequence>
<name>A0AAN7KPX6_9MYRT</name>
<proteinExistence type="predicted"/>
<keyword evidence="2" id="KW-1185">Reference proteome</keyword>
<dbReference type="EMBL" id="JAXIOK010000004">
    <property type="protein sequence ID" value="KAK4773848.1"/>
    <property type="molecule type" value="Genomic_DNA"/>
</dbReference>
<accession>A0AAN7KPX6</accession>
<reference evidence="1 2" key="1">
    <citation type="journal article" date="2023" name="Hortic Res">
        <title>Pangenome of water caltrop reveals structural variations and asymmetric subgenome divergence after allopolyploidization.</title>
        <authorList>
            <person name="Zhang X."/>
            <person name="Chen Y."/>
            <person name="Wang L."/>
            <person name="Yuan Y."/>
            <person name="Fang M."/>
            <person name="Shi L."/>
            <person name="Lu R."/>
            <person name="Comes H.P."/>
            <person name="Ma Y."/>
            <person name="Chen Y."/>
            <person name="Huang G."/>
            <person name="Zhou Y."/>
            <person name="Zheng Z."/>
            <person name="Qiu Y."/>
        </authorList>
    </citation>
    <scope>NUCLEOTIDE SEQUENCE [LARGE SCALE GENOMIC DNA]</scope>
    <source>
        <tissue evidence="1">Roots</tissue>
    </source>
</reference>
<evidence type="ECO:0000313" key="1">
    <source>
        <dbReference type="EMBL" id="KAK4773848.1"/>
    </source>
</evidence>
<evidence type="ECO:0000313" key="2">
    <source>
        <dbReference type="Proteomes" id="UP001345219"/>
    </source>
</evidence>
<comment type="caution">
    <text evidence="1">The sequence shown here is derived from an EMBL/GenBank/DDBJ whole genome shotgun (WGS) entry which is preliminary data.</text>
</comment>
<gene>
    <name evidence="1" type="ORF">SAY87_028867</name>
</gene>
<dbReference type="Proteomes" id="UP001345219">
    <property type="component" value="Chromosome 22"/>
</dbReference>
<organism evidence="1 2">
    <name type="scientific">Trapa incisa</name>
    <dbReference type="NCBI Taxonomy" id="236973"/>
    <lineage>
        <taxon>Eukaryota</taxon>
        <taxon>Viridiplantae</taxon>
        <taxon>Streptophyta</taxon>
        <taxon>Embryophyta</taxon>
        <taxon>Tracheophyta</taxon>
        <taxon>Spermatophyta</taxon>
        <taxon>Magnoliopsida</taxon>
        <taxon>eudicotyledons</taxon>
        <taxon>Gunneridae</taxon>
        <taxon>Pentapetalae</taxon>
        <taxon>rosids</taxon>
        <taxon>malvids</taxon>
        <taxon>Myrtales</taxon>
        <taxon>Lythraceae</taxon>
        <taxon>Trapa</taxon>
    </lineage>
</organism>
<dbReference type="AlphaFoldDB" id="A0AAN7KPX6"/>